<dbReference type="EC" id="1.1.99.28" evidence="3"/>
<dbReference type="Gene3D" id="3.40.50.720">
    <property type="entry name" value="NAD(P)-binding Rossmann-like Domain"/>
    <property type="match status" value="1"/>
</dbReference>
<keyword evidence="3" id="KW-0560">Oxidoreductase</keyword>
<dbReference type="Gene3D" id="3.30.360.10">
    <property type="entry name" value="Dihydrodipicolinate Reductase, domain 2"/>
    <property type="match status" value="1"/>
</dbReference>
<proteinExistence type="predicted"/>
<dbReference type="AlphaFoldDB" id="A0A1V5MGP2"/>
<evidence type="ECO:0000259" key="2">
    <source>
        <dbReference type="Pfam" id="PF22725"/>
    </source>
</evidence>
<evidence type="ECO:0000313" key="3">
    <source>
        <dbReference type="EMBL" id="OPZ92408.1"/>
    </source>
</evidence>
<dbReference type="EMBL" id="MWAK01000102">
    <property type="protein sequence ID" value="OPZ92408.1"/>
    <property type="molecule type" value="Genomic_DNA"/>
</dbReference>
<dbReference type="PANTHER" id="PTHR43249">
    <property type="entry name" value="UDP-N-ACETYL-2-AMINO-2-DEOXY-D-GLUCURONATE OXIDASE"/>
    <property type="match status" value="1"/>
</dbReference>
<comment type="caution">
    <text evidence="3">The sequence shown here is derived from an EMBL/GenBank/DDBJ whole genome shotgun (WGS) entry which is preliminary data.</text>
</comment>
<dbReference type="GO" id="GO:0047061">
    <property type="term" value="F:glucose-fructose oxidoreductase activity"/>
    <property type="evidence" value="ECO:0007669"/>
    <property type="project" value="UniProtKB-EC"/>
</dbReference>
<dbReference type="InterPro" id="IPR052515">
    <property type="entry name" value="Gfo/Idh/MocA_Oxidoreductase"/>
</dbReference>
<reference evidence="3" key="1">
    <citation type="submission" date="2017-02" db="EMBL/GenBank/DDBJ databases">
        <title>Delving into the versatile metabolic prowess of the omnipresent phylum Bacteroidetes.</title>
        <authorList>
            <person name="Nobu M.K."/>
            <person name="Mei R."/>
            <person name="Narihiro T."/>
            <person name="Kuroda K."/>
            <person name="Liu W.-T."/>
        </authorList>
    </citation>
    <scope>NUCLEOTIDE SEQUENCE</scope>
    <source>
        <strain evidence="3">ADurb.Bin417</strain>
    </source>
</reference>
<dbReference type="Pfam" id="PF22725">
    <property type="entry name" value="GFO_IDH_MocA_C3"/>
    <property type="match status" value="1"/>
</dbReference>
<dbReference type="SUPFAM" id="SSF55347">
    <property type="entry name" value="Glyceraldehyde-3-phosphate dehydrogenase-like, C-terminal domain"/>
    <property type="match status" value="1"/>
</dbReference>
<evidence type="ECO:0000259" key="1">
    <source>
        <dbReference type="Pfam" id="PF01408"/>
    </source>
</evidence>
<feature type="domain" description="Gfo/Idh/MocA-like oxidoreductase N-terminal" evidence="1">
    <location>
        <begin position="4"/>
        <end position="122"/>
    </location>
</feature>
<organism evidence="3">
    <name type="scientific">candidate division TA06 bacterium ADurb.Bin417</name>
    <dbReference type="NCBI Taxonomy" id="1852828"/>
    <lineage>
        <taxon>Bacteria</taxon>
        <taxon>Bacteria division TA06</taxon>
    </lineage>
</organism>
<name>A0A1V5MGP2_UNCT6</name>
<dbReference type="PANTHER" id="PTHR43249:SF1">
    <property type="entry name" value="D-GLUCOSIDE 3-DEHYDROGENASE"/>
    <property type="match status" value="1"/>
</dbReference>
<gene>
    <name evidence="3" type="primary">gfo_3</name>
    <name evidence="3" type="ORF">BWY73_00818</name>
</gene>
<feature type="domain" description="GFO/IDH/MocA-like oxidoreductase" evidence="2">
    <location>
        <begin position="131"/>
        <end position="252"/>
    </location>
</feature>
<accession>A0A1V5MGP2</accession>
<dbReference type="Pfam" id="PF01408">
    <property type="entry name" value="GFO_IDH_MocA"/>
    <property type="match status" value="1"/>
</dbReference>
<dbReference type="SUPFAM" id="SSF51735">
    <property type="entry name" value="NAD(P)-binding Rossmann-fold domains"/>
    <property type="match status" value="1"/>
</dbReference>
<dbReference type="InterPro" id="IPR055170">
    <property type="entry name" value="GFO_IDH_MocA-like_dom"/>
</dbReference>
<sequence length="387" mass="42787">MEKVRIGVIGCGVMGRSHLTKLKEVPLAELTAVADAFPESARKAGAEFGVPAYGDYRELISSGRCDAVLIATPHYFHPEIGLAAFQAGLHVLCEKPIAVTVREADALVAAAEKSGRVFAVNFQMRTVPEIRFARRLLAEGRLGEIRRTMVVENAYRTQAYYDSAGWRGTWIGEGGGVLINQAPHGIDLFLLLGGLPSRVLARTRTSRHDIEVEDEACALLEYPNGAWGYYYASTSELPIGHRIEVVGDRGRLVYSIRDYQYRELKFQSFNPPLSKHISQSPEMWTGVELKDEPIELPAVETGHGEIIRNFCAAILHGEALLSPGREGLWSVEFINSLILSGHRGREVSWPTPRDEYDQLLAELKKNSRLRQVAPKTASKGAPGVDRI</sequence>
<dbReference type="InterPro" id="IPR000683">
    <property type="entry name" value="Gfo/Idh/MocA-like_OxRdtase_N"/>
</dbReference>
<dbReference type="GO" id="GO:0000166">
    <property type="term" value="F:nucleotide binding"/>
    <property type="evidence" value="ECO:0007669"/>
    <property type="project" value="InterPro"/>
</dbReference>
<dbReference type="Proteomes" id="UP000485484">
    <property type="component" value="Unassembled WGS sequence"/>
</dbReference>
<dbReference type="InterPro" id="IPR036291">
    <property type="entry name" value="NAD(P)-bd_dom_sf"/>
</dbReference>
<protein>
    <submittedName>
        <fullName evidence="3">Glucose--fructose oxidoreductase</fullName>
        <ecNumber evidence="3">1.1.99.28</ecNumber>
    </submittedName>
</protein>